<keyword evidence="4" id="KW-0067">ATP-binding</keyword>
<dbReference type="InterPro" id="IPR000873">
    <property type="entry name" value="AMP-dep_synth/lig_dom"/>
</dbReference>
<dbReference type="KEGG" id="dlu:A6035_17305"/>
<dbReference type="Gene3D" id="3.40.50.12780">
    <property type="entry name" value="N-terminal domain of ligase-like"/>
    <property type="match status" value="1"/>
</dbReference>
<dbReference type="InterPro" id="IPR020845">
    <property type="entry name" value="AMP-binding_CS"/>
</dbReference>
<dbReference type="GO" id="GO:0004467">
    <property type="term" value="F:long-chain fatty acid-CoA ligase activity"/>
    <property type="evidence" value="ECO:0007669"/>
    <property type="project" value="TreeGrafter"/>
</dbReference>
<gene>
    <name evidence="7" type="ORF">A6035_17305</name>
</gene>
<dbReference type="InterPro" id="IPR042099">
    <property type="entry name" value="ANL_N_sf"/>
</dbReference>
<keyword evidence="2" id="KW-0436">Ligase</keyword>
<evidence type="ECO:0000313" key="8">
    <source>
        <dbReference type="Proteomes" id="UP000244928"/>
    </source>
</evidence>
<geneLocation type="plasmid" evidence="7 8">
    <name>unnamed1</name>
</geneLocation>
<dbReference type="PROSITE" id="PS00455">
    <property type="entry name" value="AMP_BINDING"/>
    <property type="match status" value="1"/>
</dbReference>
<dbReference type="InterPro" id="IPR025110">
    <property type="entry name" value="AMP-bd_C"/>
</dbReference>
<evidence type="ECO:0008006" key="9">
    <source>
        <dbReference type="Google" id="ProtNLM"/>
    </source>
</evidence>
<feature type="domain" description="AMP-binding enzyme C-terminal" evidence="6">
    <location>
        <begin position="383"/>
        <end position="458"/>
    </location>
</feature>
<evidence type="ECO:0000256" key="3">
    <source>
        <dbReference type="ARBA" id="ARBA00022741"/>
    </source>
</evidence>
<dbReference type="GO" id="GO:0005324">
    <property type="term" value="F:long-chain fatty acid transmembrane transporter activity"/>
    <property type="evidence" value="ECO:0007669"/>
    <property type="project" value="TreeGrafter"/>
</dbReference>
<sequence>MAAGFASIGVGQRDVVAVLMPNCAEFVLAWFALSKLGAVVAPLNTAYRGPLLAHALDLTEAKFLITTVELADGVQAVHDQLPHLDTVILREKASETPDLSDLSVRSLSDLEASGLDFTAVSNADGDLAMLLFTSGTTGRSKACELSHRYLVRHAQTMVETLGLRSDDVLYSPFPLFHIDATVLTVLPALLLGATAAIGERFSVSGFWDEVKSFGATVFDFMGATLTLLYKQPPTPGDGSNPVRLAWGVPLPDFAPEFEERFDLRLLEGYGSTDAGIAMFEPLDQPRRRNSCGKPLEIYDVRLFGPDDREVPVGQVGEIVLRPREPYLLSNGYFRQPEATVASRRNLWFHTGDLARSDDDGYFYFVGRVTDSIRRRGENISALEVEELVETHPDVQEAAAFGVPSELSEEDVMLTVVARHGAHVMPAELADFCATIMPGYMVPRYIDVVASLPHTPTEKVEKHILVQRGVTPTTWDRALANRS</sequence>
<evidence type="ECO:0000259" key="6">
    <source>
        <dbReference type="Pfam" id="PF13193"/>
    </source>
</evidence>
<name>A0A2S1RCY9_9ACTN</name>
<evidence type="ECO:0000256" key="1">
    <source>
        <dbReference type="ARBA" id="ARBA00006432"/>
    </source>
</evidence>
<accession>A0A2S1RCY9</accession>
<keyword evidence="3" id="KW-0547">Nucleotide-binding</keyword>
<dbReference type="Gene3D" id="3.30.300.30">
    <property type="match status" value="1"/>
</dbReference>
<evidence type="ECO:0000313" key="7">
    <source>
        <dbReference type="EMBL" id="AWH94127.1"/>
    </source>
</evidence>
<feature type="domain" description="AMP-dependent synthetase/ligase" evidence="5">
    <location>
        <begin position="1"/>
        <end position="323"/>
    </location>
</feature>
<proteinExistence type="inferred from homology"/>
<dbReference type="GO" id="GO:0005524">
    <property type="term" value="F:ATP binding"/>
    <property type="evidence" value="ECO:0007669"/>
    <property type="project" value="UniProtKB-KW"/>
</dbReference>
<evidence type="ECO:0000256" key="2">
    <source>
        <dbReference type="ARBA" id="ARBA00022598"/>
    </source>
</evidence>
<keyword evidence="7" id="KW-0614">Plasmid</keyword>
<dbReference type="Proteomes" id="UP000244928">
    <property type="component" value="Plasmid unnamed1"/>
</dbReference>
<dbReference type="Pfam" id="PF00501">
    <property type="entry name" value="AMP-binding"/>
    <property type="match status" value="1"/>
</dbReference>
<dbReference type="PANTHER" id="PTHR43107:SF15">
    <property type="entry name" value="FATTY ACID TRANSPORT PROTEIN 3, ISOFORM A"/>
    <property type="match status" value="1"/>
</dbReference>
<evidence type="ECO:0000259" key="5">
    <source>
        <dbReference type="Pfam" id="PF00501"/>
    </source>
</evidence>
<evidence type="ECO:0000256" key="4">
    <source>
        <dbReference type="ARBA" id="ARBA00022840"/>
    </source>
</evidence>
<keyword evidence="8" id="KW-1185">Reference proteome</keyword>
<reference evidence="7 8" key="1">
    <citation type="submission" date="2016-04" db="EMBL/GenBank/DDBJ databases">
        <title>Complete genome sequence of Dietzia lutea YIM 80766T, a strain isolated from desert soil in Egypt.</title>
        <authorList>
            <person name="Zhao J."/>
            <person name="Hu B."/>
            <person name="Geng S."/>
            <person name="Nie Y."/>
            <person name="Tang Y."/>
        </authorList>
    </citation>
    <scope>NUCLEOTIDE SEQUENCE [LARGE SCALE GENOMIC DNA]</scope>
    <source>
        <strain evidence="7 8">YIM 80766</strain>
        <plasmid evidence="7 8">unnamed1</plasmid>
    </source>
</reference>
<organism evidence="7 8">
    <name type="scientific">Dietzia lutea</name>
    <dbReference type="NCBI Taxonomy" id="546160"/>
    <lineage>
        <taxon>Bacteria</taxon>
        <taxon>Bacillati</taxon>
        <taxon>Actinomycetota</taxon>
        <taxon>Actinomycetes</taxon>
        <taxon>Mycobacteriales</taxon>
        <taxon>Dietziaceae</taxon>
        <taxon>Dietzia</taxon>
    </lineage>
</organism>
<comment type="similarity">
    <text evidence="1">Belongs to the ATP-dependent AMP-binding enzyme family.</text>
</comment>
<dbReference type="AlphaFoldDB" id="A0A2S1RCY9"/>
<dbReference type="PANTHER" id="PTHR43107">
    <property type="entry name" value="LONG-CHAIN FATTY ACID TRANSPORT PROTEIN"/>
    <property type="match status" value="1"/>
</dbReference>
<protein>
    <recommendedName>
        <fullName evidence="9">ATP-dependent acyl-CoA ligase</fullName>
    </recommendedName>
</protein>
<dbReference type="EMBL" id="CP015450">
    <property type="protein sequence ID" value="AWH94127.1"/>
    <property type="molecule type" value="Genomic_DNA"/>
</dbReference>
<dbReference type="Pfam" id="PF13193">
    <property type="entry name" value="AMP-binding_C"/>
    <property type="match status" value="1"/>
</dbReference>
<dbReference type="SUPFAM" id="SSF56801">
    <property type="entry name" value="Acetyl-CoA synthetase-like"/>
    <property type="match status" value="1"/>
</dbReference>
<dbReference type="GO" id="GO:0044539">
    <property type="term" value="P:long-chain fatty acid import into cell"/>
    <property type="evidence" value="ECO:0007669"/>
    <property type="project" value="TreeGrafter"/>
</dbReference>
<dbReference type="InterPro" id="IPR045851">
    <property type="entry name" value="AMP-bd_C_sf"/>
</dbReference>
<dbReference type="GO" id="GO:0005886">
    <property type="term" value="C:plasma membrane"/>
    <property type="evidence" value="ECO:0007669"/>
    <property type="project" value="TreeGrafter"/>
</dbReference>